<feature type="region of interest" description="Disordered" evidence="1">
    <location>
        <begin position="111"/>
        <end position="130"/>
    </location>
</feature>
<evidence type="ECO:0000313" key="3">
    <source>
        <dbReference type="EMBL" id="JAT73355.1"/>
    </source>
</evidence>
<proteinExistence type="predicted"/>
<dbReference type="EMBL" id="GDKF01005267">
    <property type="protein sequence ID" value="JAT73355.1"/>
    <property type="molecule type" value="Transcribed_RNA"/>
</dbReference>
<reference evidence="3" key="1">
    <citation type="submission" date="2015-08" db="EMBL/GenBank/DDBJ databases">
        <authorList>
            <person name="Babu N.S."/>
            <person name="Beckwith C.J."/>
            <person name="Beseler K.G."/>
            <person name="Brison A."/>
            <person name="Carone J.V."/>
            <person name="Caskin T.P."/>
            <person name="Diamond M."/>
            <person name="Durham M.E."/>
            <person name="Foxe J.M."/>
            <person name="Go M."/>
            <person name="Henderson B.A."/>
            <person name="Jones I.B."/>
            <person name="McGettigan J.A."/>
            <person name="Micheletti S.J."/>
            <person name="Nasrallah M.E."/>
            <person name="Ortiz D."/>
            <person name="Piller C.R."/>
            <person name="Privatt S.R."/>
            <person name="Schneider S.L."/>
            <person name="Sharp S."/>
            <person name="Smith T.C."/>
            <person name="Stanton J.D."/>
            <person name="Ullery H.E."/>
            <person name="Wilson R.J."/>
            <person name="Serrano M.G."/>
            <person name="Buck G."/>
            <person name="Lee V."/>
            <person name="Wang Y."/>
            <person name="Carvalho R."/>
            <person name="Voegtly L."/>
            <person name="Shi R."/>
            <person name="Duckworth R."/>
            <person name="Johnson A."/>
            <person name="Loviza R."/>
            <person name="Walstead R."/>
            <person name="Shah Z."/>
            <person name="Kiflezghi M."/>
            <person name="Wade K."/>
            <person name="Ball S.L."/>
            <person name="Bradley K.W."/>
            <person name="Asai D.J."/>
            <person name="Bowman C.A."/>
            <person name="Russell D.A."/>
            <person name="Pope W.H."/>
            <person name="Jacobs-Sera D."/>
            <person name="Hendrix R.W."/>
            <person name="Hatfull G.F."/>
        </authorList>
    </citation>
    <scope>NUCLEOTIDE SEQUENCE</scope>
</reference>
<name>A0A1D2A2Z2_AUXPR</name>
<dbReference type="GO" id="GO:0005524">
    <property type="term" value="F:ATP binding"/>
    <property type="evidence" value="ECO:0007669"/>
    <property type="project" value="InterPro"/>
</dbReference>
<dbReference type="AlphaFoldDB" id="A0A1D2A2Z2"/>
<evidence type="ECO:0000259" key="2">
    <source>
        <dbReference type="PROSITE" id="PS50011"/>
    </source>
</evidence>
<protein>
    <recommendedName>
        <fullName evidence="2">Protein kinase domain-containing protein</fullName>
    </recommendedName>
</protein>
<sequence>THFAPKICAFRRGIVVSWNSRVAEFGSPTVAAMHGQDLSTCSPALFRPASLATRRHFPAPPTERCRRLRGRAAGQVRGPGPDDDDDEQASLPSSSSVDIDDLVSKLSAHAGRMRAGAPAEPQGGQGTGRQRAISNMGFLLTPAGDEAHITESSIRASVGPGGFHASDFELLQELGQISIQQVETSPGGEEPQQHALHHNTARSVAVIGYTAAYRSGMPFEDPVMVMLKEYLPAARAVAFNELQVLRALTGLPHAHEKFRAASSSLSANPPVVELLGYFLAGHSDSARRLEPAAILAHPENTIWVVTKWDGLAPLTHYPAQQQTSGLGLGRRWGEGAGASHTRKRMLRAIARGLLRALCYCHVRGVVHGSLGSGSVLLSSFDDTHAERLVVKLDNLGFARRVFCPLPDGAGTAGSFEDMLDTQAGLADSPLRQGMAADLQSAALVLLEAVLGGLSAAGPGAGTQGDALRRVLGTVYRYDLSLFRQYCEHEPDWGEATAFLAEGEGAGWHLLGEMLSGEVLTSTLLAHPFCRV</sequence>
<organism evidence="3">
    <name type="scientific">Auxenochlorella protothecoides</name>
    <name type="common">Green microalga</name>
    <name type="synonym">Chlorella protothecoides</name>
    <dbReference type="NCBI Taxonomy" id="3075"/>
    <lineage>
        <taxon>Eukaryota</taxon>
        <taxon>Viridiplantae</taxon>
        <taxon>Chlorophyta</taxon>
        <taxon>core chlorophytes</taxon>
        <taxon>Trebouxiophyceae</taxon>
        <taxon>Chlorellales</taxon>
        <taxon>Chlorellaceae</taxon>
        <taxon>Auxenochlorella</taxon>
    </lineage>
</organism>
<feature type="domain" description="Protein kinase" evidence="2">
    <location>
        <begin position="168"/>
        <end position="531"/>
    </location>
</feature>
<dbReference type="GO" id="GO:0004672">
    <property type="term" value="F:protein kinase activity"/>
    <property type="evidence" value="ECO:0007669"/>
    <property type="project" value="InterPro"/>
</dbReference>
<gene>
    <name evidence="3" type="ORF">g.10513</name>
</gene>
<dbReference type="SUPFAM" id="SSF56112">
    <property type="entry name" value="Protein kinase-like (PK-like)"/>
    <property type="match status" value="1"/>
</dbReference>
<dbReference type="PROSITE" id="PS50011">
    <property type="entry name" value="PROTEIN_KINASE_DOM"/>
    <property type="match status" value="1"/>
</dbReference>
<dbReference type="InterPro" id="IPR000719">
    <property type="entry name" value="Prot_kinase_dom"/>
</dbReference>
<accession>A0A1D2A2Z2</accession>
<dbReference type="InterPro" id="IPR011009">
    <property type="entry name" value="Kinase-like_dom_sf"/>
</dbReference>
<dbReference type="PANTHER" id="PTHR36796:SF1">
    <property type="entry name" value="PROTEIN KINASE SUPERFAMILY PROTEIN"/>
    <property type="match status" value="1"/>
</dbReference>
<feature type="region of interest" description="Disordered" evidence="1">
    <location>
        <begin position="52"/>
        <end position="98"/>
    </location>
</feature>
<evidence type="ECO:0000256" key="1">
    <source>
        <dbReference type="SAM" id="MobiDB-lite"/>
    </source>
</evidence>
<dbReference type="PANTHER" id="PTHR36796">
    <property type="entry name" value="PROTEIN KINASE SUPERFAMILY PROTEIN"/>
    <property type="match status" value="1"/>
</dbReference>
<dbReference type="GO" id="GO:0009507">
    <property type="term" value="C:chloroplast"/>
    <property type="evidence" value="ECO:0007669"/>
    <property type="project" value="TreeGrafter"/>
</dbReference>
<feature type="non-terminal residue" evidence="3">
    <location>
        <position position="1"/>
    </location>
</feature>
<dbReference type="Gene3D" id="1.10.510.10">
    <property type="entry name" value="Transferase(Phosphotransferase) domain 1"/>
    <property type="match status" value="1"/>
</dbReference>